<dbReference type="eggNOG" id="ENOG502QRKD">
    <property type="taxonomic scope" value="Eukaryota"/>
</dbReference>
<dbReference type="STRING" id="2880.D7FUN4"/>
<gene>
    <name evidence="9" type="ORF">Esi_0274_0002</name>
</gene>
<dbReference type="Proteomes" id="UP000002630">
    <property type="component" value="Linkage Group LG27"/>
</dbReference>
<dbReference type="EC" id="2.1.1.320" evidence="7"/>
<keyword evidence="4 7" id="KW-0808">Transferase</keyword>
<proteinExistence type="inferred from homology"/>
<keyword evidence="5 7" id="KW-0496">Mitochondrion</keyword>
<keyword evidence="3 7" id="KW-0489">Methyltransferase</keyword>
<dbReference type="InterPro" id="IPR029063">
    <property type="entry name" value="SAM-dependent_MTases_sf"/>
</dbReference>
<dbReference type="GO" id="GO:0005739">
    <property type="term" value="C:mitochondrion"/>
    <property type="evidence" value="ECO:0007669"/>
    <property type="project" value="UniProtKB-SubCell"/>
</dbReference>
<dbReference type="InParanoid" id="D7FUN4"/>
<dbReference type="Pfam" id="PF02636">
    <property type="entry name" value="Methyltransf_28"/>
    <property type="match status" value="1"/>
</dbReference>
<dbReference type="InterPro" id="IPR003788">
    <property type="entry name" value="NDUFAF7"/>
</dbReference>
<evidence type="ECO:0000313" key="10">
    <source>
        <dbReference type="Proteomes" id="UP000002630"/>
    </source>
</evidence>
<dbReference type="EMBL" id="FN648458">
    <property type="protein sequence ID" value="CBJ31678.1"/>
    <property type="molecule type" value="Genomic_DNA"/>
</dbReference>
<feature type="region of interest" description="Disordered" evidence="8">
    <location>
        <begin position="132"/>
        <end position="166"/>
    </location>
</feature>
<comment type="subcellular location">
    <subcellularLocation>
        <location evidence="1 7">Mitochondrion</location>
    </subcellularLocation>
</comment>
<dbReference type="OrthoDB" id="17415at2759"/>
<accession>D7FUN4</accession>
<dbReference type="OMA" id="LPFAPNM"/>
<reference evidence="9 10" key="1">
    <citation type="journal article" date="2010" name="Nature">
        <title>The Ectocarpus genome and the independent evolution of multicellularity in brown algae.</title>
        <authorList>
            <person name="Cock J.M."/>
            <person name="Sterck L."/>
            <person name="Rouze P."/>
            <person name="Scornet D."/>
            <person name="Allen A.E."/>
            <person name="Amoutzias G."/>
            <person name="Anthouard V."/>
            <person name="Artiguenave F."/>
            <person name="Aury J.M."/>
            <person name="Badger J.H."/>
            <person name="Beszteri B."/>
            <person name="Billiau K."/>
            <person name="Bonnet E."/>
            <person name="Bothwell J.H."/>
            <person name="Bowler C."/>
            <person name="Boyen C."/>
            <person name="Brownlee C."/>
            <person name="Carrano C.J."/>
            <person name="Charrier B."/>
            <person name="Cho G.Y."/>
            <person name="Coelho S.M."/>
            <person name="Collen J."/>
            <person name="Corre E."/>
            <person name="Da Silva C."/>
            <person name="Delage L."/>
            <person name="Delaroque N."/>
            <person name="Dittami S.M."/>
            <person name="Doulbeau S."/>
            <person name="Elias M."/>
            <person name="Farnham G."/>
            <person name="Gachon C.M."/>
            <person name="Gschloessl B."/>
            <person name="Heesch S."/>
            <person name="Jabbari K."/>
            <person name="Jubin C."/>
            <person name="Kawai H."/>
            <person name="Kimura K."/>
            <person name="Kloareg B."/>
            <person name="Kupper F.C."/>
            <person name="Lang D."/>
            <person name="Le Bail A."/>
            <person name="Leblanc C."/>
            <person name="Lerouge P."/>
            <person name="Lohr M."/>
            <person name="Lopez P.J."/>
            <person name="Martens C."/>
            <person name="Maumus F."/>
            <person name="Michel G."/>
            <person name="Miranda-Saavedra D."/>
            <person name="Morales J."/>
            <person name="Moreau H."/>
            <person name="Motomura T."/>
            <person name="Nagasato C."/>
            <person name="Napoli C.A."/>
            <person name="Nelson D.R."/>
            <person name="Nyvall-Collen P."/>
            <person name="Peters A.F."/>
            <person name="Pommier C."/>
            <person name="Potin P."/>
            <person name="Poulain J."/>
            <person name="Quesneville H."/>
            <person name="Read B."/>
            <person name="Rensing S.A."/>
            <person name="Ritter A."/>
            <person name="Rousvoal S."/>
            <person name="Samanta M."/>
            <person name="Samson G."/>
            <person name="Schroeder D.C."/>
            <person name="Segurens B."/>
            <person name="Strittmatter M."/>
            <person name="Tonon T."/>
            <person name="Tregear J.W."/>
            <person name="Valentin K."/>
            <person name="von Dassow P."/>
            <person name="Yamagishi T."/>
            <person name="Van de Peer Y."/>
            <person name="Wincker P."/>
        </authorList>
    </citation>
    <scope>NUCLEOTIDE SEQUENCE [LARGE SCALE GENOMIC DNA]</scope>
    <source>
        <strain evidence="10">Ec32 / CCAP1310/4</strain>
    </source>
</reference>
<dbReference type="EMBL" id="FN649752">
    <property type="protein sequence ID" value="CBJ31678.1"/>
    <property type="molecule type" value="Genomic_DNA"/>
</dbReference>
<dbReference type="GO" id="GO:0035243">
    <property type="term" value="F:protein-arginine omega-N symmetric methyltransferase activity"/>
    <property type="evidence" value="ECO:0007669"/>
    <property type="project" value="UniProtKB-EC"/>
</dbReference>
<keyword evidence="10" id="KW-1185">Reference proteome</keyword>
<comment type="function">
    <text evidence="7">Arginine methyltransferase involved in the assembly or stability of mitochondrial NADH:ubiquinone oxidoreductase complex (complex I).</text>
</comment>
<dbReference type="Gene3D" id="3.40.50.12710">
    <property type="match status" value="1"/>
</dbReference>
<evidence type="ECO:0000313" key="9">
    <source>
        <dbReference type="EMBL" id="CBJ31678.1"/>
    </source>
</evidence>
<dbReference type="SUPFAM" id="SSF53335">
    <property type="entry name" value="S-adenosyl-L-methionine-dependent methyltransferases"/>
    <property type="match status" value="1"/>
</dbReference>
<protein>
    <recommendedName>
        <fullName evidence="7">Protein arginine methyltransferase NDUFAF7</fullName>
        <ecNumber evidence="7">2.1.1.320</ecNumber>
    </recommendedName>
</protein>
<evidence type="ECO:0000256" key="2">
    <source>
        <dbReference type="ARBA" id="ARBA00005891"/>
    </source>
</evidence>
<organism evidence="9 10">
    <name type="scientific">Ectocarpus siliculosus</name>
    <name type="common">Brown alga</name>
    <name type="synonym">Conferva siliculosa</name>
    <dbReference type="NCBI Taxonomy" id="2880"/>
    <lineage>
        <taxon>Eukaryota</taxon>
        <taxon>Sar</taxon>
        <taxon>Stramenopiles</taxon>
        <taxon>Ochrophyta</taxon>
        <taxon>PX clade</taxon>
        <taxon>Phaeophyceae</taxon>
        <taxon>Ectocarpales</taxon>
        <taxon>Ectocarpaceae</taxon>
        <taxon>Ectocarpus</taxon>
    </lineage>
</organism>
<dbReference type="AlphaFoldDB" id="D7FUN4"/>
<comment type="similarity">
    <text evidence="2 7">Belongs to the NDUFAF7 family.</text>
</comment>
<evidence type="ECO:0000256" key="4">
    <source>
        <dbReference type="ARBA" id="ARBA00022679"/>
    </source>
</evidence>
<name>D7FUN4_ECTSI</name>
<dbReference type="InterPro" id="IPR038375">
    <property type="entry name" value="NDUFAF7_sf"/>
</dbReference>
<dbReference type="PANTHER" id="PTHR12049">
    <property type="entry name" value="PROTEIN ARGININE METHYLTRANSFERASE NDUFAF7, MITOCHONDRIAL"/>
    <property type="match status" value="1"/>
</dbReference>
<comment type="catalytic activity">
    <reaction evidence="6 7">
        <text>L-arginyl-[protein] + 2 S-adenosyl-L-methionine = N(omega),N(omega)'-dimethyl-L-arginyl-[protein] + 2 S-adenosyl-L-homocysteine + 2 H(+)</text>
        <dbReference type="Rhea" id="RHEA:48108"/>
        <dbReference type="Rhea" id="RHEA-COMP:10532"/>
        <dbReference type="Rhea" id="RHEA-COMP:11992"/>
        <dbReference type="ChEBI" id="CHEBI:15378"/>
        <dbReference type="ChEBI" id="CHEBI:29965"/>
        <dbReference type="ChEBI" id="CHEBI:57856"/>
        <dbReference type="ChEBI" id="CHEBI:59789"/>
        <dbReference type="ChEBI" id="CHEBI:88221"/>
        <dbReference type="EC" id="2.1.1.320"/>
    </reaction>
</comment>
<evidence type="ECO:0000256" key="1">
    <source>
        <dbReference type="ARBA" id="ARBA00004173"/>
    </source>
</evidence>
<evidence type="ECO:0000256" key="3">
    <source>
        <dbReference type="ARBA" id="ARBA00022603"/>
    </source>
</evidence>
<evidence type="ECO:0000256" key="7">
    <source>
        <dbReference type="RuleBase" id="RU364114"/>
    </source>
</evidence>
<dbReference type="PANTHER" id="PTHR12049:SF5">
    <property type="entry name" value="PROTEIN ARGININE METHYLTRANSFERASE NDUFAF7 HOMOLOG, MITOCHONDRIAL"/>
    <property type="match status" value="1"/>
</dbReference>
<sequence>MRNQVTHVPLARLHRRRAASLRRHINTAKKADDSGGKHDVERWAETHQPSGLLTRDFIAKSLYNQDNGYFATKDVINDLPGPLEFRNMMGELHYRMDVKKAYESKLSAWMTPVETFSPHFSHALARWMTKEAKKTSTASSERANGAGDALPRRRKLAQGRNKGTGAGACVGGEGESLVVYEAGGGTGTNALNVLDWLQQQEPKLYERTEYTIVEISPRLAELQTERVCSVHENCRVVNANVLEWGMSGEVDPRPCFFLGMELLDNLPHDKIAWVAPSSTEEQGDAGTPQLCETVVVETPGGGFREMFRPVRDTLIRQLLTVCPELAAMIRDRRETESEPPSASPFAKMFAFFSNGGGGGRGDLKPEHCAAFIPTGYLRLVQGLRARMPRHRAILADFDSFADSAGMGGGPSLTAVGGAAGSAGETATNDESLTAFQAPIVSSRDPVSGVVTDHATYMVPLGSADIFFPTSFDRLSRLHSAICSAGGTVGSQTGRRQERVGRGRGLVVKQGDFLREFADLPCTRTFSGFNPLVDDFRNSSVFISGAVITP</sequence>
<evidence type="ECO:0000256" key="6">
    <source>
        <dbReference type="ARBA" id="ARBA00048612"/>
    </source>
</evidence>
<evidence type="ECO:0000256" key="5">
    <source>
        <dbReference type="ARBA" id="ARBA00023128"/>
    </source>
</evidence>
<dbReference type="GO" id="GO:0032259">
    <property type="term" value="P:methylation"/>
    <property type="evidence" value="ECO:0007669"/>
    <property type="project" value="UniProtKB-KW"/>
</dbReference>
<evidence type="ECO:0000256" key="8">
    <source>
        <dbReference type="SAM" id="MobiDB-lite"/>
    </source>
</evidence>